<dbReference type="RefSeq" id="WP_122918985.1">
    <property type="nucleotide sequence ID" value="NZ_RHHQ01000012.1"/>
</dbReference>
<organism evidence="1 2">
    <name type="scientific">Brevibacillus fluminis</name>
    <dbReference type="NCBI Taxonomy" id="511487"/>
    <lineage>
        <taxon>Bacteria</taxon>
        <taxon>Bacillati</taxon>
        <taxon>Bacillota</taxon>
        <taxon>Bacilli</taxon>
        <taxon>Bacillales</taxon>
        <taxon>Paenibacillaceae</taxon>
        <taxon>Brevibacillus</taxon>
    </lineage>
</organism>
<dbReference type="EMBL" id="RHHQ01000012">
    <property type="protein sequence ID" value="RNB87287.1"/>
    <property type="molecule type" value="Genomic_DNA"/>
</dbReference>
<proteinExistence type="predicted"/>
<dbReference type="AlphaFoldDB" id="A0A3M8DJI9"/>
<accession>A0A3M8DJI9</accession>
<dbReference type="Proteomes" id="UP000271031">
    <property type="component" value="Unassembled WGS sequence"/>
</dbReference>
<protein>
    <submittedName>
        <fullName evidence="1">Uncharacterized protein</fullName>
    </submittedName>
</protein>
<gene>
    <name evidence="1" type="ORF">EDM56_16590</name>
</gene>
<comment type="caution">
    <text evidence="1">The sequence shown here is derived from an EMBL/GenBank/DDBJ whole genome shotgun (WGS) entry which is preliminary data.</text>
</comment>
<dbReference type="OrthoDB" id="9814017at2"/>
<keyword evidence="2" id="KW-1185">Reference proteome</keyword>
<evidence type="ECO:0000313" key="2">
    <source>
        <dbReference type="Proteomes" id="UP000271031"/>
    </source>
</evidence>
<evidence type="ECO:0000313" key="1">
    <source>
        <dbReference type="EMBL" id="RNB87287.1"/>
    </source>
</evidence>
<sequence>MLASIISLSLKKGILNLDQMLLDDPTVLTIIKSSNDREVLQLLEFLTSKVELEENEVKYDFHMEGKARIIDVPISFDNITIHNSSTLSQKVRIMNEEALEKSHRGTFVKIKSHMIPIT</sequence>
<reference evidence="1 2" key="1">
    <citation type="submission" date="2018-10" db="EMBL/GenBank/DDBJ databases">
        <title>Phylogenomics of Brevibacillus.</title>
        <authorList>
            <person name="Dunlap C."/>
        </authorList>
    </citation>
    <scope>NUCLEOTIDE SEQUENCE [LARGE SCALE GENOMIC DNA]</scope>
    <source>
        <strain evidence="1 2">JCM 15716</strain>
    </source>
</reference>
<name>A0A3M8DJI9_9BACL</name>